<evidence type="ECO:0000256" key="1">
    <source>
        <dbReference type="SAM" id="MobiDB-lite"/>
    </source>
</evidence>
<accession>A0A811UPW9</accession>
<reference evidence="2" key="1">
    <citation type="submission" date="2020-11" db="EMBL/GenBank/DDBJ databases">
        <authorList>
            <person name="Whitehead M."/>
        </authorList>
    </citation>
    <scope>NUCLEOTIDE SEQUENCE</scope>
    <source>
        <strain evidence="2">EGII</strain>
    </source>
</reference>
<feature type="compositionally biased region" description="Low complexity" evidence="1">
    <location>
        <begin position="60"/>
        <end position="73"/>
    </location>
</feature>
<evidence type="ECO:0000313" key="3">
    <source>
        <dbReference type="Proteomes" id="UP000606786"/>
    </source>
</evidence>
<feature type="compositionally biased region" description="Basic and acidic residues" evidence="1">
    <location>
        <begin position="49"/>
        <end position="58"/>
    </location>
</feature>
<dbReference type="AlphaFoldDB" id="A0A811UPW9"/>
<gene>
    <name evidence="2" type="ORF">CCAP1982_LOCUS7619</name>
</gene>
<comment type="caution">
    <text evidence="2">The sequence shown here is derived from an EMBL/GenBank/DDBJ whole genome shotgun (WGS) entry which is preliminary data.</text>
</comment>
<dbReference type="Proteomes" id="UP000606786">
    <property type="component" value="Unassembled WGS sequence"/>
</dbReference>
<sequence>MDRFARSTSECTEALLHLIYVGSALKGSGQRMTLRDEEKLQSLQPVEGESGKCIEKSVESSNGNGISGSSPSITTKPRPHPPMRSTSNFPSMTVSAPLTNSCCRRHRHHPVKSHHPSCHPPPPATANSILNGLTYNSCTANSTATAMAAVAAAATVIPPGAPSAAASAAGPISPARHSTVIPSEAIVVVLPTPPTHYQTEQQLQQPQQLQLTTIEPLISVN</sequence>
<organism evidence="2 3">
    <name type="scientific">Ceratitis capitata</name>
    <name type="common">Mediterranean fruit fly</name>
    <name type="synonym">Tephritis capitata</name>
    <dbReference type="NCBI Taxonomy" id="7213"/>
    <lineage>
        <taxon>Eukaryota</taxon>
        <taxon>Metazoa</taxon>
        <taxon>Ecdysozoa</taxon>
        <taxon>Arthropoda</taxon>
        <taxon>Hexapoda</taxon>
        <taxon>Insecta</taxon>
        <taxon>Pterygota</taxon>
        <taxon>Neoptera</taxon>
        <taxon>Endopterygota</taxon>
        <taxon>Diptera</taxon>
        <taxon>Brachycera</taxon>
        <taxon>Muscomorpha</taxon>
        <taxon>Tephritoidea</taxon>
        <taxon>Tephritidae</taxon>
        <taxon>Ceratitis</taxon>
        <taxon>Ceratitis</taxon>
    </lineage>
</organism>
<dbReference type="EMBL" id="CAJHJT010000012">
    <property type="protein sequence ID" value="CAD6999073.1"/>
    <property type="molecule type" value="Genomic_DNA"/>
</dbReference>
<protein>
    <submittedName>
        <fullName evidence="2">(Mediterranean fruit fly) hypothetical protein</fullName>
    </submittedName>
</protein>
<proteinExistence type="predicted"/>
<feature type="region of interest" description="Disordered" evidence="1">
    <location>
        <begin position="39"/>
        <end position="91"/>
    </location>
</feature>
<name>A0A811UPW9_CERCA</name>
<evidence type="ECO:0000313" key="2">
    <source>
        <dbReference type="EMBL" id="CAD6999073.1"/>
    </source>
</evidence>
<keyword evidence="3" id="KW-1185">Reference proteome</keyword>